<evidence type="ECO:0000259" key="3">
    <source>
        <dbReference type="PROSITE" id="PS50222"/>
    </source>
</evidence>
<dbReference type="GO" id="GO:0005509">
    <property type="term" value="F:calcium ion binding"/>
    <property type="evidence" value="ECO:0007669"/>
    <property type="project" value="InterPro"/>
</dbReference>
<dbReference type="PROSITE" id="PS50222">
    <property type="entry name" value="EF_HAND_2"/>
    <property type="match status" value="2"/>
</dbReference>
<keyword evidence="2" id="KW-0732">Signal</keyword>
<dbReference type="WBParaSite" id="Hba_18250">
    <property type="protein sequence ID" value="Hba_18250"/>
    <property type="gene ID" value="Hba_18250"/>
</dbReference>
<sequence length="228" mass="26889">MAMKAMVLCLLLTMQLTYRSEQMMPKQVRAQSKAPILEIHSVESMYLGNDNIRFYSWEVTPFDSVDKDKNGLIDFYEFEKWYKTELGVMDDIKIRSTYSKFDTSHDQSLDVSEFVPLAFELSQKPIDTSEQIFRVLHNFIRNDLKNYMRDKISNFNAIYIISWKKNNSKQLVNFKYVGYMWLNIFRIIDGVLSIADTNMDGQLTFQEFAAQLNYSKPKSQVRQQLTKL</sequence>
<feature type="chain" id="PRO_5009311312" evidence="2">
    <location>
        <begin position="20"/>
        <end position="228"/>
    </location>
</feature>
<dbReference type="SUPFAM" id="SSF47473">
    <property type="entry name" value="EF-hand"/>
    <property type="match status" value="1"/>
</dbReference>
<dbReference type="Pfam" id="PF13499">
    <property type="entry name" value="EF-hand_7"/>
    <property type="match status" value="1"/>
</dbReference>
<feature type="domain" description="EF-hand" evidence="3">
    <location>
        <begin position="183"/>
        <end position="218"/>
    </location>
</feature>
<dbReference type="InterPro" id="IPR011992">
    <property type="entry name" value="EF-hand-dom_pair"/>
</dbReference>
<name>A0A1I7XL74_HETBA</name>
<evidence type="ECO:0000313" key="4">
    <source>
        <dbReference type="Proteomes" id="UP000095283"/>
    </source>
</evidence>
<evidence type="ECO:0000256" key="2">
    <source>
        <dbReference type="SAM" id="SignalP"/>
    </source>
</evidence>
<dbReference type="Gene3D" id="1.10.238.10">
    <property type="entry name" value="EF-hand"/>
    <property type="match status" value="1"/>
</dbReference>
<dbReference type="Pfam" id="PF13202">
    <property type="entry name" value="EF-hand_5"/>
    <property type="match status" value="1"/>
</dbReference>
<keyword evidence="4" id="KW-1185">Reference proteome</keyword>
<accession>A0A1I7XL74</accession>
<keyword evidence="1" id="KW-0106">Calcium</keyword>
<feature type="domain" description="EF-hand" evidence="3">
    <location>
        <begin position="62"/>
        <end position="88"/>
    </location>
</feature>
<proteinExistence type="predicted"/>
<organism evidence="4 5">
    <name type="scientific">Heterorhabditis bacteriophora</name>
    <name type="common">Entomopathogenic nematode worm</name>
    <dbReference type="NCBI Taxonomy" id="37862"/>
    <lineage>
        <taxon>Eukaryota</taxon>
        <taxon>Metazoa</taxon>
        <taxon>Ecdysozoa</taxon>
        <taxon>Nematoda</taxon>
        <taxon>Chromadorea</taxon>
        <taxon>Rhabditida</taxon>
        <taxon>Rhabditina</taxon>
        <taxon>Rhabditomorpha</taxon>
        <taxon>Strongyloidea</taxon>
        <taxon>Heterorhabditidae</taxon>
        <taxon>Heterorhabditis</taxon>
    </lineage>
</organism>
<reference evidence="5" key="1">
    <citation type="submission" date="2016-11" db="UniProtKB">
        <authorList>
            <consortium name="WormBaseParasite"/>
        </authorList>
    </citation>
    <scope>IDENTIFICATION</scope>
</reference>
<dbReference type="PROSITE" id="PS00018">
    <property type="entry name" value="EF_HAND_1"/>
    <property type="match status" value="3"/>
</dbReference>
<evidence type="ECO:0000313" key="5">
    <source>
        <dbReference type="WBParaSite" id="Hba_18250"/>
    </source>
</evidence>
<dbReference type="Proteomes" id="UP000095283">
    <property type="component" value="Unplaced"/>
</dbReference>
<dbReference type="InterPro" id="IPR002048">
    <property type="entry name" value="EF_hand_dom"/>
</dbReference>
<evidence type="ECO:0000256" key="1">
    <source>
        <dbReference type="ARBA" id="ARBA00022837"/>
    </source>
</evidence>
<dbReference type="InterPro" id="IPR018247">
    <property type="entry name" value="EF_Hand_1_Ca_BS"/>
</dbReference>
<feature type="signal peptide" evidence="2">
    <location>
        <begin position="1"/>
        <end position="19"/>
    </location>
</feature>
<protein>
    <submittedName>
        <fullName evidence="5">EF-hand domain-containing protein</fullName>
    </submittedName>
</protein>
<dbReference type="AlphaFoldDB" id="A0A1I7XL74"/>